<organism evidence="1 2">
    <name type="scientific">Coprinopsis cinerea (strain Okayama-7 / 130 / ATCC MYA-4618 / FGSC 9003)</name>
    <name type="common">Inky cap fungus</name>
    <name type="synonym">Hormographiella aspergillata</name>
    <dbReference type="NCBI Taxonomy" id="240176"/>
    <lineage>
        <taxon>Eukaryota</taxon>
        <taxon>Fungi</taxon>
        <taxon>Dikarya</taxon>
        <taxon>Basidiomycota</taxon>
        <taxon>Agaricomycotina</taxon>
        <taxon>Agaricomycetes</taxon>
        <taxon>Agaricomycetidae</taxon>
        <taxon>Agaricales</taxon>
        <taxon>Agaricineae</taxon>
        <taxon>Psathyrellaceae</taxon>
        <taxon>Coprinopsis</taxon>
    </lineage>
</organism>
<evidence type="ECO:0000313" key="2">
    <source>
        <dbReference type="Proteomes" id="UP000001861"/>
    </source>
</evidence>
<evidence type="ECO:0008006" key="3">
    <source>
        <dbReference type="Google" id="ProtNLM"/>
    </source>
</evidence>
<comment type="caution">
    <text evidence="1">The sequence shown here is derived from an EMBL/GenBank/DDBJ whole genome shotgun (WGS) entry which is preliminary data.</text>
</comment>
<dbReference type="KEGG" id="cci:CC1G_05129"/>
<dbReference type="VEuPathDB" id="FungiDB:CC1G_05129"/>
<sequence>MVQLSAHLLFVPHADLALQNPVNYNNCGSSSCGCGASCACKPGECKC</sequence>
<name>A8NFY4_COPC7</name>
<protein>
    <recommendedName>
        <fullName evidence="3">Metallothionein</fullName>
    </recommendedName>
</protein>
<dbReference type="Proteomes" id="UP000001861">
    <property type="component" value="Unassembled WGS sequence"/>
</dbReference>
<evidence type="ECO:0000313" key="1">
    <source>
        <dbReference type="EMBL" id="EAU88363.2"/>
    </source>
</evidence>
<dbReference type="HOGENOM" id="CLU_3175357_0_0_1"/>
<dbReference type="AlphaFoldDB" id="A8NFY4"/>
<dbReference type="RefSeq" id="XP_001833429.2">
    <property type="nucleotide sequence ID" value="XM_001833377.2"/>
</dbReference>
<dbReference type="EMBL" id="AACS02000002">
    <property type="protein sequence ID" value="EAU88363.2"/>
    <property type="molecule type" value="Genomic_DNA"/>
</dbReference>
<accession>A8NFY4</accession>
<dbReference type="InParanoid" id="A8NFY4"/>
<gene>
    <name evidence="1" type="ORF">CC1G_05129</name>
</gene>
<keyword evidence="2" id="KW-1185">Reference proteome</keyword>
<proteinExistence type="predicted"/>
<reference evidence="1 2" key="1">
    <citation type="journal article" date="2010" name="Proc. Natl. Acad. Sci. U.S.A.">
        <title>Insights into evolution of multicellular fungi from the assembled chromosomes of the mushroom Coprinopsis cinerea (Coprinus cinereus).</title>
        <authorList>
            <person name="Stajich J.E."/>
            <person name="Wilke S.K."/>
            <person name="Ahren D."/>
            <person name="Au C.H."/>
            <person name="Birren B.W."/>
            <person name="Borodovsky M."/>
            <person name="Burns C."/>
            <person name="Canback B."/>
            <person name="Casselton L.A."/>
            <person name="Cheng C.K."/>
            <person name="Deng J."/>
            <person name="Dietrich F.S."/>
            <person name="Fargo D.C."/>
            <person name="Farman M.L."/>
            <person name="Gathman A.C."/>
            <person name="Goldberg J."/>
            <person name="Guigo R."/>
            <person name="Hoegger P.J."/>
            <person name="Hooker J.B."/>
            <person name="Huggins A."/>
            <person name="James T.Y."/>
            <person name="Kamada T."/>
            <person name="Kilaru S."/>
            <person name="Kodira C."/>
            <person name="Kues U."/>
            <person name="Kupfer D."/>
            <person name="Kwan H.S."/>
            <person name="Lomsadze A."/>
            <person name="Li W."/>
            <person name="Lilly W.W."/>
            <person name="Ma L.J."/>
            <person name="Mackey A.J."/>
            <person name="Manning G."/>
            <person name="Martin F."/>
            <person name="Muraguchi H."/>
            <person name="Natvig D.O."/>
            <person name="Palmerini H."/>
            <person name="Ramesh M.A."/>
            <person name="Rehmeyer C.J."/>
            <person name="Roe B.A."/>
            <person name="Shenoy N."/>
            <person name="Stanke M."/>
            <person name="Ter-Hovhannisyan V."/>
            <person name="Tunlid A."/>
            <person name="Velagapudi R."/>
            <person name="Vision T.J."/>
            <person name="Zeng Q."/>
            <person name="Zolan M.E."/>
            <person name="Pukkila P.J."/>
        </authorList>
    </citation>
    <scope>NUCLEOTIDE SEQUENCE [LARGE SCALE GENOMIC DNA]</scope>
    <source>
        <strain evidence="2">Okayama-7 / 130 / ATCC MYA-4618 / FGSC 9003</strain>
    </source>
</reference>
<dbReference type="GeneID" id="6009925"/>